<dbReference type="AlphaFoldDB" id="A0A2U8E5G0"/>
<name>A0A2U8E5G0_9BACT</name>
<evidence type="ECO:0000256" key="1">
    <source>
        <dbReference type="ARBA" id="ARBA00022690"/>
    </source>
</evidence>
<keyword evidence="1" id="KW-0646">Protease inhibitor</keyword>
<protein>
    <recommendedName>
        <fullName evidence="4">Proteinase inhibitor I42 chagasin domain-containing protein</fullName>
    </recommendedName>
</protein>
<organism evidence="5 6">
    <name type="scientific">Ereboglobus luteus</name>
    <dbReference type="NCBI Taxonomy" id="1796921"/>
    <lineage>
        <taxon>Bacteria</taxon>
        <taxon>Pseudomonadati</taxon>
        <taxon>Verrucomicrobiota</taxon>
        <taxon>Opitutia</taxon>
        <taxon>Opitutales</taxon>
        <taxon>Opitutaceae</taxon>
        <taxon>Ereboglobus</taxon>
    </lineage>
</organism>
<feature type="chain" id="PRO_5015895755" description="Proteinase inhibitor I42 chagasin domain-containing protein" evidence="3">
    <location>
        <begin position="25"/>
        <end position="135"/>
    </location>
</feature>
<dbReference type="InterPro" id="IPR018990">
    <property type="entry name" value="Prot_inh_I42_chagasin"/>
</dbReference>
<reference evidence="5 6" key="1">
    <citation type="journal article" date="2018" name="Syst. Appl. Microbiol.">
        <title>Ereboglobus luteus gen. nov. sp. nov. from cockroach guts, and new insights into the oxygen relationship of the genera Opitutus and Didymococcus (Verrucomicrobia: Opitutaceae).</title>
        <authorList>
            <person name="Tegtmeier D."/>
            <person name="Belitz A."/>
            <person name="Radek R."/>
            <person name="Heimerl T."/>
            <person name="Brune A."/>
        </authorList>
    </citation>
    <scope>NUCLEOTIDE SEQUENCE [LARGE SCALE GENOMIC DNA]</scope>
    <source>
        <strain evidence="5 6">Ho45</strain>
    </source>
</reference>
<evidence type="ECO:0000256" key="2">
    <source>
        <dbReference type="ARBA" id="ARBA00022704"/>
    </source>
</evidence>
<feature type="signal peptide" evidence="3">
    <location>
        <begin position="1"/>
        <end position="24"/>
    </location>
</feature>
<keyword evidence="3" id="KW-0732">Signal</keyword>
<dbReference type="Pfam" id="PF09394">
    <property type="entry name" value="Inhibitor_I42"/>
    <property type="match status" value="1"/>
</dbReference>
<dbReference type="Proteomes" id="UP000244896">
    <property type="component" value="Chromosome"/>
</dbReference>
<dbReference type="GO" id="GO:0004869">
    <property type="term" value="F:cysteine-type endopeptidase inhibitor activity"/>
    <property type="evidence" value="ECO:0007669"/>
    <property type="project" value="UniProtKB-KW"/>
</dbReference>
<dbReference type="PROSITE" id="PS51257">
    <property type="entry name" value="PROKAR_LIPOPROTEIN"/>
    <property type="match status" value="1"/>
</dbReference>
<evidence type="ECO:0000259" key="4">
    <source>
        <dbReference type="Pfam" id="PF09394"/>
    </source>
</evidence>
<evidence type="ECO:0000256" key="3">
    <source>
        <dbReference type="SAM" id="SignalP"/>
    </source>
</evidence>
<dbReference type="KEGG" id="elut:CKA38_13085"/>
<accession>A0A2U8E5G0</accession>
<keyword evidence="6" id="KW-1185">Reference proteome</keyword>
<evidence type="ECO:0000313" key="6">
    <source>
        <dbReference type="Proteomes" id="UP000244896"/>
    </source>
</evidence>
<dbReference type="EMBL" id="CP023004">
    <property type="protein sequence ID" value="AWI10066.1"/>
    <property type="molecule type" value="Genomic_DNA"/>
</dbReference>
<dbReference type="RefSeq" id="WP_108825880.1">
    <property type="nucleotide sequence ID" value="NZ_CP023004.1"/>
</dbReference>
<proteinExistence type="predicted"/>
<feature type="domain" description="Proteinase inhibitor I42 chagasin" evidence="4">
    <location>
        <begin position="47"/>
        <end position="132"/>
    </location>
</feature>
<gene>
    <name evidence="5" type="ORF">CKA38_13085</name>
</gene>
<keyword evidence="2" id="KW-0789">Thiol protease inhibitor</keyword>
<dbReference type="InterPro" id="IPR036331">
    <property type="entry name" value="Chagasin-like_sf"/>
</dbReference>
<dbReference type="SUPFAM" id="SSF141066">
    <property type="entry name" value="ICP-like"/>
    <property type="match status" value="1"/>
</dbReference>
<sequence>MKKLILIISIAAAVFALCGCPKSARMPHQVSVVLKNDEPSKDVTIVLGDILVIEMPGDMAAGYVWELRPLPPDVAGMALIEGRYSKASEAGKPGKFTYLMRTIHIGEQPLEFIYRHAAQKDKPPLKTFTVNVKVK</sequence>
<evidence type="ECO:0000313" key="5">
    <source>
        <dbReference type="EMBL" id="AWI10066.1"/>
    </source>
</evidence>
<dbReference type="Gene3D" id="2.60.40.2020">
    <property type="match status" value="1"/>
</dbReference>